<name>A0ABR4YK77_9BACT</name>
<dbReference type="EMBL" id="JRGF01000004">
    <property type="protein sequence ID" value="KHE42507.1"/>
    <property type="molecule type" value="Genomic_DNA"/>
</dbReference>
<evidence type="ECO:0000313" key="1">
    <source>
        <dbReference type="EMBL" id="KHE42507.1"/>
    </source>
</evidence>
<reference evidence="1 2" key="1">
    <citation type="submission" date="2014-09" db="EMBL/GenBank/DDBJ databases">
        <title>Alistipes sp. 627, sp. nov., a novel member of the family Rikenellaceae isolated from human faeces.</title>
        <authorList>
            <person name="Shkoporov A.N."/>
            <person name="Chaplin A.V."/>
            <person name="Motuzova O.V."/>
            <person name="Kafarskaia L.I."/>
            <person name="Khokhlova E.V."/>
            <person name="Efimov B.A."/>
        </authorList>
    </citation>
    <scope>NUCLEOTIDE SEQUENCE [LARGE SCALE GENOMIC DNA]</scope>
    <source>
        <strain evidence="1 2">627</strain>
    </source>
</reference>
<accession>A0ABR4YK77</accession>
<dbReference type="RefSeq" id="WP_035472613.1">
    <property type="nucleotide sequence ID" value="NZ_JRGF01000004.1"/>
</dbReference>
<gene>
    <name evidence="1" type="ORF">LG35_04615</name>
</gene>
<evidence type="ECO:0008006" key="3">
    <source>
        <dbReference type="Google" id="ProtNLM"/>
    </source>
</evidence>
<sequence>MKHILSIIIAIGWTCSCLGQGLDLSKVDFNRYDKIAQRSIDRHFLFRKHADYAFMYVFKLYTELPPSSERFANDSLYQAVKALDTSEKLLKAICPPDYEQKQFWKNNIHNIIVYDKTLAVKGCMEPPKKRIYEDLEVLHFRHNSTSTFTAAGFSSHNSAVIRAYISNKWDYIFTLNDSDSSLRFYFAAKDGIVYVIDFFRDIFGTYTYEEYLARYGFDDIWIHVILLAP</sequence>
<comment type="caution">
    <text evidence="1">The sequence shown here is derived from an EMBL/GenBank/DDBJ whole genome shotgun (WGS) entry which is preliminary data.</text>
</comment>
<keyword evidence="2" id="KW-1185">Reference proteome</keyword>
<proteinExistence type="predicted"/>
<dbReference type="Proteomes" id="UP000030889">
    <property type="component" value="Unassembled WGS sequence"/>
</dbReference>
<evidence type="ECO:0000313" key="2">
    <source>
        <dbReference type="Proteomes" id="UP000030889"/>
    </source>
</evidence>
<dbReference type="PROSITE" id="PS51257">
    <property type="entry name" value="PROKAR_LIPOPROTEIN"/>
    <property type="match status" value="1"/>
</dbReference>
<protein>
    <recommendedName>
        <fullName evidence="3">DUF4919 domain-containing protein</fullName>
    </recommendedName>
</protein>
<organism evidence="1 2">
    <name type="scientific">Alistipes inops</name>
    <dbReference type="NCBI Taxonomy" id="1501391"/>
    <lineage>
        <taxon>Bacteria</taxon>
        <taxon>Pseudomonadati</taxon>
        <taxon>Bacteroidota</taxon>
        <taxon>Bacteroidia</taxon>
        <taxon>Bacteroidales</taxon>
        <taxon>Rikenellaceae</taxon>
        <taxon>Alistipes</taxon>
    </lineage>
</organism>